<feature type="compositionally biased region" description="Polar residues" evidence="1">
    <location>
        <begin position="313"/>
        <end position="336"/>
    </location>
</feature>
<comment type="caution">
    <text evidence="4">The sequence shown here is derived from an EMBL/GenBank/DDBJ whole genome shotgun (WGS) entry which is preliminary data.</text>
</comment>
<accession>A0AAV9JN74</accession>
<feature type="domain" description="DUF7719" evidence="3">
    <location>
        <begin position="159"/>
        <end position="212"/>
    </location>
</feature>
<evidence type="ECO:0000313" key="5">
    <source>
        <dbReference type="Proteomes" id="UP001324427"/>
    </source>
</evidence>
<evidence type="ECO:0000256" key="1">
    <source>
        <dbReference type="SAM" id="MobiDB-lite"/>
    </source>
</evidence>
<feature type="region of interest" description="Disordered" evidence="1">
    <location>
        <begin position="1"/>
        <end position="39"/>
    </location>
</feature>
<feature type="region of interest" description="Disordered" evidence="1">
    <location>
        <begin position="485"/>
        <end position="527"/>
    </location>
</feature>
<keyword evidence="2" id="KW-0812">Transmembrane</keyword>
<proteinExistence type="predicted"/>
<keyword evidence="2" id="KW-1133">Transmembrane helix</keyword>
<dbReference type="Proteomes" id="UP001324427">
    <property type="component" value="Unassembled WGS sequence"/>
</dbReference>
<feature type="compositionally biased region" description="Polar residues" evidence="1">
    <location>
        <begin position="357"/>
        <end position="378"/>
    </location>
</feature>
<feature type="compositionally biased region" description="Basic and acidic residues" evidence="1">
    <location>
        <begin position="1"/>
        <end position="21"/>
    </location>
</feature>
<evidence type="ECO:0000256" key="2">
    <source>
        <dbReference type="SAM" id="Phobius"/>
    </source>
</evidence>
<dbReference type="AlphaFoldDB" id="A0AAV9JN74"/>
<dbReference type="EMBL" id="JAVFHQ010000015">
    <property type="protein sequence ID" value="KAK4546400.1"/>
    <property type="molecule type" value="Genomic_DNA"/>
</dbReference>
<feature type="compositionally biased region" description="Basic and acidic residues" evidence="1">
    <location>
        <begin position="284"/>
        <end position="304"/>
    </location>
</feature>
<protein>
    <recommendedName>
        <fullName evidence="3">DUF7719 domain-containing protein</fullName>
    </recommendedName>
</protein>
<keyword evidence="5" id="KW-1185">Reference proteome</keyword>
<gene>
    <name evidence="4" type="ORF">LTR36_002077</name>
</gene>
<evidence type="ECO:0000259" key="3">
    <source>
        <dbReference type="Pfam" id="PF24841"/>
    </source>
</evidence>
<feature type="region of interest" description="Disordered" evidence="1">
    <location>
        <begin position="220"/>
        <end position="383"/>
    </location>
</feature>
<feature type="compositionally biased region" description="Low complexity" evidence="1">
    <location>
        <begin position="235"/>
        <end position="247"/>
    </location>
</feature>
<evidence type="ECO:0000313" key="4">
    <source>
        <dbReference type="EMBL" id="KAK4546400.1"/>
    </source>
</evidence>
<dbReference type="InterPro" id="IPR056136">
    <property type="entry name" value="DUF7719"/>
</dbReference>
<feature type="compositionally biased region" description="Low complexity" evidence="1">
    <location>
        <begin position="264"/>
        <end position="275"/>
    </location>
</feature>
<organism evidence="4 5">
    <name type="scientific">Oleoguttula mirabilis</name>
    <dbReference type="NCBI Taxonomy" id="1507867"/>
    <lineage>
        <taxon>Eukaryota</taxon>
        <taxon>Fungi</taxon>
        <taxon>Dikarya</taxon>
        <taxon>Ascomycota</taxon>
        <taxon>Pezizomycotina</taxon>
        <taxon>Dothideomycetes</taxon>
        <taxon>Dothideomycetidae</taxon>
        <taxon>Mycosphaerellales</taxon>
        <taxon>Teratosphaeriaceae</taxon>
        <taxon>Oleoguttula</taxon>
    </lineage>
</organism>
<dbReference type="PANTHER" id="PTHR37846:SF1">
    <property type="entry name" value="DEACETYLASE-LIKE PROTEIN"/>
    <property type="match status" value="1"/>
</dbReference>
<feature type="transmembrane region" description="Helical" evidence="2">
    <location>
        <begin position="129"/>
        <end position="149"/>
    </location>
</feature>
<name>A0AAV9JN74_9PEZI</name>
<feature type="transmembrane region" description="Helical" evidence="2">
    <location>
        <begin position="161"/>
        <end position="184"/>
    </location>
</feature>
<sequence>MADQEAPRNRKERRAAARESGKPVAAPTSTLKVKMELPDRAGPKAKTLLDLYEEKKALLDQGNPFDPKHEDGLIRDEGGNILEAGLGDGEPIGPVGQAFFWAVTLAMLHFTLDVLVYNQYAIEVLWPAIFKRTFKILPILFLLVFLLRSEIASRFSSIRQVFYLAVAAGAGCYTIHITNRYGYIAVMKQAPPLGTLWVWSVIEMDIAFAVNCFPLIPPDEPKDKTPGANKSKVSPAAAPAEQEATQEIGEQKLAGGEGDGLNGESGAAAAKAKAGNGKGVGEGSSKEAEDGGSKKGEDGIRDCDWVATPLPDPTTSAPSSLGQANARPTSRPTTTDQQERPSGHMPNVNVPQRACFNPQSSTQPNAHPTSQATTSPHQGQFRLPDRETMLRIVETATAQALAAPGADVRAISEFDRLSPAEKQPALDELAKALEWAFQNGRRVNLDGIGSTLRVKGDQGGGGKKAKAAAVGADGGEAVGEGGLVGGAAVDGGTAQRASQRRGKRRAEKTGGATKGGKGFSTGIIEADGNGDLSIKEEYALEWLSRVSELPE</sequence>
<dbReference type="PANTHER" id="PTHR37846">
    <property type="entry name" value="YALI0B21296P"/>
    <property type="match status" value="1"/>
</dbReference>
<feature type="transmembrane region" description="Helical" evidence="2">
    <location>
        <begin position="98"/>
        <end position="117"/>
    </location>
</feature>
<keyword evidence="2" id="KW-0472">Membrane</keyword>
<dbReference type="Pfam" id="PF24841">
    <property type="entry name" value="DUF7719"/>
    <property type="match status" value="1"/>
</dbReference>
<reference evidence="4 5" key="1">
    <citation type="submission" date="2021-11" db="EMBL/GenBank/DDBJ databases">
        <title>Black yeast isolated from Biological Soil Crust.</title>
        <authorList>
            <person name="Kurbessoian T."/>
        </authorList>
    </citation>
    <scope>NUCLEOTIDE SEQUENCE [LARGE SCALE GENOMIC DNA]</scope>
    <source>
        <strain evidence="4 5">CCFEE 5522</strain>
    </source>
</reference>